<dbReference type="SUPFAM" id="SSF46565">
    <property type="entry name" value="Chaperone J-domain"/>
    <property type="match status" value="1"/>
</dbReference>
<dbReference type="Proteomes" id="UP001515480">
    <property type="component" value="Unassembled WGS sequence"/>
</dbReference>
<dbReference type="PANTHER" id="PTHR44360">
    <property type="entry name" value="DNAJ HOMOLOG SUBFAMILY B MEMBER 9"/>
    <property type="match status" value="1"/>
</dbReference>
<organism evidence="5 6">
    <name type="scientific">Prymnesium parvum</name>
    <name type="common">Toxic golden alga</name>
    <dbReference type="NCBI Taxonomy" id="97485"/>
    <lineage>
        <taxon>Eukaryota</taxon>
        <taxon>Haptista</taxon>
        <taxon>Haptophyta</taxon>
        <taxon>Prymnesiophyceae</taxon>
        <taxon>Prymnesiales</taxon>
        <taxon>Prymnesiaceae</taxon>
        <taxon>Prymnesium</taxon>
    </lineage>
</organism>
<dbReference type="GO" id="GO:0036503">
    <property type="term" value="P:ERAD pathway"/>
    <property type="evidence" value="ECO:0007669"/>
    <property type="project" value="TreeGrafter"/>
</dbReference>
<dbReference type="PROSITE" id="PS50076">
    <property type="entry name" value="DNAJ_2"/>
    <property type="match status" value="1"/>
</dbReference>
<feature type="transmembrane region" description="Helical" evidence="3">
    <location>
        <begin position="44"/>
        <end position="62"/>
    </location>
</feature>
<protein>
    <recommendedName>
        <fullName evidence="4">J domain-containing protein</fullName>
    </recommendedName>
</protein>
<comment type="caution">
    <text evidence="5">The sequence shown here is derived from an EMBL/GenBank/DDBJ whole genome shotgun (WGS) entry which is preliminary data.</text>
</comment>
<evidence type="ECO:0000256" key="1">
    <source>
        <dbReference type="ARBA" id="ARBA00023186"/>
    </source>
</evidence>
<feature type="transmembrane region" description="Helical" evidence="3">
    <location>
        <begin position="148"/>
        <end position="166"/>
    </location>
</feature>
<keyword evidence="3" id="KW-1133">Transmembrane helix</keyword>
<evidence type="ECO:0000313" key="5">
    <source>
        <dbReference type="EMBL" id="KAL1512299.1"/>
    </source>
</evidence>
<dbReference type="CDD" id="cd06257">
    <property type="entry name" value="DnaJ"/>
    <property type="match status" value="1"/>
</dbReference>
<sequence length="371" mass="40361">MSKEESGASEIFDVVLYMFVLGPAVEWCLKSPKVNKGRATSRRGILLAVLLLSSIAAAKLSYELIGRESNHFVTLGVRVDATPSEVRKAYMSASIKYHPDKNPDDPKAGEKFMRFQAAYDVLKVTQNRDLYNKFGTSGLDERAGTSQSLMSIGLFYAIWLVVGYLLTMGKGSEESRTWAFSGLLALAVYEYQCRILSIDYSTALFPYSTVNEKIELLHKLFPPYLHGSRMISQVLFRDVSLYNKLMLEEMHRKIDGLGRLAIAIKARGNVPVGDKAAVSAAASASAASASAKSAAEASADAAMKVWSDVLSPPAPSAAAPAASEASETQAQADGTTGSESASRNRDRMQNIVCFFVVYAFFKHLVDSNLFA</sequence>
<evidence type="ECO:0000256" key="3">
    <source>
        <dbReference type="SAM" id="Phobius"/>
    </source>
</evidence>
<dbReference type="Pfam" id="PF00226">
    <property type="entry name" value="DnaJ"/>
    <property type="match status" value="1"/>
</dbReference>
<keyword evidence="1" id="KW-0143">Chaperone</keyword>
<proteinExistence type="predicted"/>
<reference evidence="5 6" key="1">
    <citation type="journal article" date="2024" name="Science">
        <title>Giant polyketide synthase enzymes in the biosynthesis of giant marine polyether toxins.</title>
        <authorList>
            <person name="Fallon T.R."/>
            <person name="Shende V.V."/>
            <person name="Wierzbicki I.H."/>
            <person name="Pendleton A.L."/>
            <person name="Watervoot N.F."/>
            <person name="Auber R.P."/>
            <person name="Gonzalez D.J."/>
            <person name="Wisecaver J.H."/>
            <person name="Moore B.S."/>
        </authorList>
    </citation>
    <scope>NUCLEOTIDE SEQUENCE [LARGE SCALE GENOMIC DNA]</scope>
    <source>
        <strain evidence="5 6">12B1</strain>
    </source>
</reference>
<feature type="compositionally biased region" description="Low complexity" evidence="2">
    <location>
        <begin position="316"/>
        <end position="332"/>
    </location>
</feature>
<dbReference type="PANTHER" id="PTHR44360:SF1">
    <property type="entry name" value="DNAJ HOMOLOG SUBFAMILY B MEMBER 9"/>
    <property type="match status" value="1"/>
</dbReference>
<dbReference type="InterPro" id="IPR001623">
    <property type="entry name" value="DnaJ_domain"/>
</dbReference>
<name>A0AB34J4M1_PRYPA</name>
<dbReference type="InterPro" id="IPR051948">
    <property type="entry name" value="Hsp70_co-chaperone_J-domain"/>
</dbReference>
<dbReference type="SMART" id="SM00271">
    <property type="entry name" value="DnaJ"/>
    <property type="match status" value="1"/>
</dbReference>
<dbReference type="InterPro" id="IPR036869">
    <property type="entry name" value="J_dom_sf"/>
</dbReference>
<evidence type="ECO:0000259" key="4">
    <source>
        <dbReference type="PROSITE" id="PS50076"/>
    </source>
</evidence>
<dbReference type="AlphaFoldDB" id="A0AB34J4M1"/>
<evidence type="ECO:0000256" key="2">
    <source>
        <dbReference type="SAM" id="MobiDB-lite"/>
    </source>
</evidence>
<dbReference type="PRINTS" id="PR00625">
    <property type="entry name" value="JDOMAIN"/>
</dbReference>
<feature type="domain" description="J" evidence="4">
    <location>
        <begin position="70"/>
        <end position="135"/>
    </location>
</feature>
<dbReference type="GO" id="GO:0051787">
    <property type="term" value="F:misfolded protein binding"/>
    <property type="evidence" value="ECO:0007669"/>
    <property type="project" value="TreeGrafter"/>
</dbReference>
<dbReference type="GO" id="GO:0005783">
    <property type="term" value="C:endoplasmic reticulum"/>
    <property type="evidence" value="ECO:0007669"/>
    <property type="project" value="TreeGrafter"/>
</dbReference>
<evidence type="ECO:0000313" key="6">
    <source>
        <dbReference type="Proteomes" id="UP001515480"/>
    </source>
</evidence>
<dbReference type="EMBL" id="JBGBPQ010000013">
    <property type="protein sequence ID" value="KAL1512299.1"/>
    <property type="molecule type" value="Genomic_DNA"/>
</dbReference>
<feature type="transmembrane region" description="Helical" evidence="3">
    <location>
        <begin position="348"/>
        <end position="365"/>
    </location>
</feature>
<accession>A0AB34J4M1</accession>
<dbReference type="Gene3D" id="1.10.287.110">
    <property type="entry name" value="DnaJ domain"/>
    <property type="match status" value="1"/>
</dbReference>
<feature type="region of interest" description="Disordered" evidence="2">
    <location>
        <begin position="314"/>
        <end position="343"/>
    </location>
</feature>
<gene>
    <name evidence="5" type="ORF">AB1Y20_005561</name>
</gene>
<dbReference type="GO" id="GO:0051087">
    <property type="term" value="F:protein-folding chaperone binding"/>
    <property type="evidence" value="ECO:0007669"/>
    <property type="project" value="TreeGrafter"/>
</dbReference>
<keyword evidence="3" id="KW-0472">Membrane</keyword>
<keyword evidence="6" id="KW-1185">Reference proteome</keyword>
<keyword evidence="3" id="KW-0812">Transmembrane</keyword>